<dbReference type="AlphaFoldDB" id="A0A2V2BDY9"/>
<comment type="caution">
    <text evidence="2">The sequence shown here is derived from an EMBL/GenBank/DDBJ whole genome shotgun (WGS) entry which is preliminary data.</text>
</comment>
<dbReference type="OrthoDB" id="6628613at2"/>
<keyword evidence="1" id="KW-0472">Membrane</keyword>
<evidence type="ECO:0000256" key="1">
    <source>
        <dbReference type="SAM" id="Phobius"/>
    </source>
</evidence>
<dbReference type="EMBL" id="QGHF01000007">
    <property type="protein sequence ID" value="PWK95618.1"/>
    <property type="molecule type" value="Genomic_DNA"/>
</dbReference>
<sequence length="72" mass="8233">MRDNRPAKLSLGKRIMYSLIEASGAIIGGLLLLLCCYWFFHYETWHERLIAIGLSIAVVYLIGKVLPERPNQ</sequence>
<keyword evidence="1" id="KW-0812">Transmembrane</keyword>
<feature type="transmembrane region" description="Helical" evidence="1">
    <location>
        <begin position="46"/>
        <end position="66"/>
    </location>
</feature>
<protein>
    <submittedName>
        <fullName evidence="2">Uncharacterized protein</fullName>
    </submittedName>
</protein>
<keyword evidence="1" id="KW-1133">Transmembrane helix</keyword>
<feature type="transmembrane region" description="Helical" evidence="1">
    <location>
        <begin position="20"/>
        <end position="40"/>
    </location>
</feature>
<dbReference type="Proteomes" id="UP000245981">
    <property type="component" value="Unassembled WGS sequence"/>
</dbReference>
<evidence type="ECO:0000313" key="3">
    <source>
        <dbReference type="Proteomes" id="UP000245981"/>
    </source>
</evidence>
<name>A0A2V2BDY9_9GAMM</name>
<reference evidence="2 3" key="1">
    <citation type="submission" date="2018-05" db="EMBL/GenBank/DDBJ databases">
        <title>Genomic Encyclopedia of Type Strains, Phase IV (KMG-V): Genome sequencing to study the core and pangenomes of soil and plant-associated prokaryotes.</title>
        <authorList>
            <person name="Whitman W."/>
        </authorList>
    </citation>
    <scope>NUCLEOTIDE SEQUENCE [LARGE SCALE GENOMIC DNA]</scope>
    <source>
        <strain evidence="2 3">PNA 200-10</strain>
    </source>
</reference>
<proteinExistence type="predicted"/>
<organism evidence="2 3">
    <name type="scientific">Pantoea allii</name>
    <dbReference type="NCBI Taxonomy" id="574096"/>
    <lineage>
        <taxon>Bacteria</taxon>
        <taxon>Pseudomonadati</taxon>
        <taxon>Pseudomonadota</taxon>
        <taxon>Gammaproteobacteria</taxon>
        <taxon>Enterobacterales</taxon>
        <taxon>Erwiniaceae</taxon>
        <taxon>Pantoea</taxon>
    </lineage>
</organism>
<accession>A0A2V2BDY9</accession>
<gene>
    <name evidence="2" type="ORF">C7431_10718</name>
</gene>
<dbReference type="RefSeq" id="WP_063877091.1">
    <property type="nucleotide sequence ID" value="NZ_QGHF01000007.1"/>
</dbReference>
<evidence type="ECO:0000313" key="2">
    <source>
        <dbReference type="EMBL" id="PWK95618.1"/>
    </source>
</evidence>